<dbReference type="EMBL" id="KI275523">
    <property type="protein sequence ID" value="ESA22505.1"/>
    <property type="molecule type" value="Genomic_DNA"/>
</dbReference>
<sequence length="102" mass="11872">MPRNIFRKNDLHEKLIEIKLLGYLDDTTWFATNLKDLQNNLAIADDFYALANIKINKDKTKILTNDFKINKKQHILIKFGNDIVKDGAEIAFPNLQYCGFKN</sequence>
<organism evidence="2">
    <name type="scientific">Rhizophagus irregularis (strain DAOM 181602 / DAOM 197198 / MUCL 43194)</name>
    <name type="common">Arbuscular mycorrhizal fungus</name>
    <name type="synonym">Glomus intraradices</name>
    <dbReference type="NCBI Taxonomy" id="747089"/>
    <lineage>
        <taxon>Eukaryota</taxon>
        <taxon>Fungi</taxon>
        <taxon>Fungi incertae sedis</taxon>
        <taxon>Mucoromycota</taxon>
        <taxon>Glomeromycotina</taxon>
        <taxon>Glomeromycetes</taxon>
        <taxon>Glomerales</taxon>
        <taxon>Glomeraceae</taxon>
        <taxon>Rhizophagus</taxon>
    </lineage>
</organism>
<reference evidence="2" key="1">
    <citation type="submission" date="2013-07" db="EMBL/GenBank/DDBJ databases">
        <title>The genome of an arbuscular mycorrhizal fungus provides insights into the evolution of the oldest plant symbiosis.</title>
        <authorList>
            <consortium name="DOE Joint Genome Institute"/>
            <person name="Tisserant E."/>
            <person name="Malbreil M."/>
            <person name="Kuo A."/>
            <person name="Kohler A."/>
            <person name="Symeonidi A."/>
            <person name="Balestrini R."/>
            <person name="Charron P."/>
            <person name="Duensing N."/>
            <person name="Frei-dit-Frey N."/>
            <person name="Gianinazzi-Pearson V."/>
            <person name="Gilbert B."/>
            <person name="Handa Y."/>
            <person name="Hijri M."/>
            <person name="Kaul R."/>
            <person name="Kawaguchi M."/>
            <person name="Krajinski F."/>
            <person name="Lammers P."/>
            <person name="Lapierre D."/>
            <person name="Masclaux F.G."/>
            <person name="Murat C."/>
            <person name="Morin E."/>
            <person name="Ndikumana S."/>
            <person name="Pagni M."/>
            <person name="Petitpierre D."/>
            <person name="Requena N."/>
            <person name="Rosikiewicz P."/>
            <person name="Riley R."/>
            <person name="Saito K."/>
            <person name="San Clemente H."/>
            <person name="Shapiro H."/>
            <person name="van Tuinen D."/>
            <person name="Becard G."/>
            <person name="Bonfante P."/>
            <person name="Paszkowski U."/>
            <person name="Shachar-Hill Y."/>
            <person name="Young J.P."/>
            <person name="Sanders I.R."/>
            <person name="Henrissat B."/>
            <person name="Rensing S.A."/>
            <person name="Grigoriev I.V."/>
            <person name="Corradi N."/>
            <person name="Roux C."/>
            <person name="Martin F."/>
        </authorList>
    </citation>
    <scope>NUCLEOTIDE SEQUENCE</scope>
    <source>
        <strain evidence="2">DAOM 197198</strain>
    </source>
</reference>
<dbReference type="AlphaFoldDB" id="U9UQ68"/>
<gene>
    <name evidence="2" type="ORF">GLOINDRAFT_16368</name>
</gene>
<name>U9UQ68_RHIID</name>
<feature type="domain" description="Reverse transcriptase" evidence="1">
    <location>
        <begin position="11"/>
        <end position="68"/>
    </location>
</feature>
<protein>
    <recommendedName>
        <fullName evidence="1">Reverse transcriptase domain-containing protein</fullName>
    </recommendedName>
</protein>
<dbReference type="Pfam" id="PF00078">
    <property type="entry name" value="RVT_1"/>
    <property type="match status" value="1"/>
</dbReference>
<evidence type="ECO:0000259" key="1">
    <source>
        <dbReference type="Pfam" id="PF00078"/>
    </source>
</evidence>
<accession>U9UQ68</accession>
<proteinExistence type="predicted"/>
<evidence type="ECO:0000313" key="2">
    <source>
        <dbReference type="EMBL" id="ESA22505.1"/>
    </source>
</evidence>
<dbReference type="InterPro" id="IPR000477">
    <property type="entry name" value="RT_dom"/>
</dbReference>
<dbReference type="HOGENOM" id="CLU_2278893_0_0_1"/>